<dbReference type="InterPro" id="IPR000415">
    <property type="entry name" value="Nitroreductase-like"/>
</dbReference>
<proteinExistence type="inferred from homology"/>
<gene>
    <name evidence="4" type="ORF">ENS59_11845</name>
</gene>
<dbReference type="SUPFAM" id="SSF55469">
    <property type="entry name" value="FMN-dependent nitroreductase-like"/>
    <property type="match status" value="1"/>
</dbReference>
<dbReference type="PANTHER" id="PTHR43673">
    <property type="entry name" value="NAD(P)H NITROREDUCTASE YDGI-RELATED"/>
    <property type="match status" value="1"/>
</dbReference>
<dbReference type="Pfam" id="PF00881">
    <property type="entry name" value="Nitroreductase"/>
    <property type="match status" value="1"/>
</dbReference>
<evidence type="ECO:0000256" key="2">
    <source>
        <dbReference type="ARBA" id="ARBA00023002"/>
    </source>
</evidence>
<dbReference type="EMBL" id="DSVL01000364">
    <property type="protein sequence ID" value="HFH30177.1"/>
    <property type="molecule type" value="Genomic_DNA"/>
</dbReference>
<dbReference type="CDD" id="cd02138">
    <property type="entry name" value="TdsD-like"/>
    <property type="match status" value="1"/>
</dbReference>
<reference evidence="4" key="1">
    <citation type="journal article" date="2020" name="mSystems">
        <title>Genome- and Community-Level Interaction Insights into Carbon Utilization and Element Cycling Functions of Hydrothermarchaeota in Hydrothermal Sediment.</title>
        <authorList>
            <person name="Zhou Z."/>
            <person name="Liu Y."/>
            <person name="Xu W."/>
            <person name="Pan J."/>
            <person name="Luo Z.H."/>
            <person name="Li M."/>
        </authorList>
    </citation>
    <scope>NUCLEOTIDE SEQUENCE [LARGE SCALE GENOMIC DNA]</scope>
    <source>
        <strain evidence="4">SpSt-503</strain>
    </source>
</reference>
<feature type="domain" description="Nitroreductase" evidence="3">
    <location>
        <begin position="6"/>
        <end position="76"/>
    </location>
</feature>
<name>A0A7C3E6A6_9SPIR</name>
<keyword evidence="2" id="KW-0560">Oxidoreductase</keyword>
<dbReference type="GO" id="GO:0016491">
    <property type="term" value="F:oxidoreductase activity"/>
    <property type="evidence" value="ECO:0007669"/>
    <property type="project" value="UniProtKB-KW"/>
</dbReference>
<evidence type="ECO:0000256" key="1">
    <source>
        <dbReference type="ARBA" id="ARBA00007118"/>
    </source>
</evidence>
<comment type="similarity">
    <text evidence="1">Belongs to the nitroreductase family.</text>
</comment>
<dbReference type="InterPro" id="IPR029479">
    <property type="entry name" value="Nitroreductase"/>
</dbReference>
<comment type="caution">
    <text evidence="4">The sequence shown here is derived from an EMBL/GenBank/DDBJ whole genome shotgun (WGS) entry which is preliminary data.</text>
</comment>
<dbReference type="Gene3D" id="3.40.109.10">
    <property type="entry name" value="NADH Oxidase"/>
    <property type="match status" value="1"/>
</dbReference>
<sequence length="180" mass="20268">MILQEIEQRRARRGLSPEPLTQDVIDEILTAGTLAPSCYNNQPWHLVPVQGEVLAALHEALAEGNRWAKRAPLIVALATRACDDCRLDEGRDYAHFDLGLCAMNMMIQATHLGLIAHPIAGFNPKKVRTVLQIPKDYDVVTLLVIGKPGSAEDLEPWQQKSETSNRERKPMDQVVHYNRW</sequence>
<evidence type="ECO:0000259" key="3">
    <source>
        <dbReference type="Pfam" id="PF00881"/>
    </source>
</evidence>
<evidence type="ECO:0000313" key="4">
    <source>
        <dbReference type="EMBL" id="HFH30177.1"/>
    </source>
</evidence>
<dbReference type="PANTHER" id="PTHR43673:SF10">
    <property type="entry name" value="NADH DEHYDROGENASE_NAD(P)H NITROREDUCTASE XCC3605-RELATED"/>
    <property type="match status" value="1"/>
</dbReference>
<accession>A0A7C3E6A6</accession>
<protein>
    <submittedName>
        <fullName evidence="4">Nitroreductase</fullName>
    </submittedName>
</protein>
<organism evidence="4">
    <name type="scientific">Gracilinema caldarium</name>
    <dbReference type="NCBI Taxonomy" id="215591"/>
    <lineage>
        <taxon>Bacteria</taxon>
        <taxon>Pseudomonadati</taxon>
        <taxon>Spirochaetota</taxon>
        <taxon>Spirochaetia</taxon>
        <taxon>Spirochaetales</taxon>
        <taxon>Breznakiellaceae</taxon>
        <taxon>Gracilinema</taxon>
    </lineage>
</organism>
<dbReference type="AlphaFoldDB" id="A0A7C3E6A6"/>